<organismHost>
    <name type="scientific">Musca domestica</name>
    <name type="common">House fly</name>
    <dbReference type="NCBI Taxonomy" id="7370"/>
</organismHost>
<dbReference type="KEGG" id="vg:6295405"/>
<evidence type="ECO:0000313" key="2">
    <source>
        <dbReference type="EMBL" id="ACD03552.1"/>
    </source>
</evidence>
<dbReference type="RefSeq" id="YP_001883421.1">
    <property type="nucleotide sequence ID" value="NC_010671.1"/>
</dbReference>
<organism evidence="2 3">
    <name type="scientific">Musca hytrovirus</name>
    <name type="common">isolate Musca domestica/United States/Boucias/-</name>
    <name type="synonym">MHV</name>
    <dbReference type="NCBI Taxonomy" id="523909"/>
    <lineage>
        <taxon>Viruses</taxon>
        <taxon>Viruses incertae sedis</taxon>
        <taxon>Naldaviricetes</taxon>
        <taxon>Lefavirales</taxon>
        <taxon>Hytrosaviridae</taxon>
        <taxon>Muscavirus</taxon>
        <taxon>Muscavirus musdomesticae</taxon>
    </lineage>
</organism>
<sequence>MKFLYADNGRGLMSSLASSWLFWIVIVIVILLIVVLVLRSNKNLQKKLGVEKLFGGGTTSDNGGDKLMAANLIEKNGGGGHDDDDDDYASPRDGAQHRLIDEIGDENERYSAMDNGYVPDLSKSLDGTLDDDVDNVAQLLGVPSDENKHVKLFYHTSSKKENLFKIADPMLDAVNFKIELRDLVKTTYNPMLMSEVRIFNQDRKCIAIFNIEPKRLKIQSVSPFFDDVHLDLEESTRLLVFTQVSNRLYLDSRQIAAFNIYDKITYFSVKSPLVKEIQYSVTE</sequence>
<accession>B2YG70</accession>
<feature type="transmembrane region" description="Helical" evidence="1">
    <location>
        <begin position="20"/>
        <end position="38"/>
    </location>
</feature>
<gene>
    <name evidence="2" type="ORF">MdSGHV093</name>
</gene>
<name>B2YG70_MHVB</name>
<proteinExistence type="predicted"/>
<dbReference type="Proteomes" id="UP000011274">
    <property type="component" value="Segment"/>
</dbReference>
<dbReference type="EMBL" id="EU522111">
    <property type="protein sequence ID" value="ACD03552.1"/>
    <property type="molecule type" value="Genomic_DNA"/>
</dbReference>
<keyword evidence="1" id="KW-1133">Transmembrane helix</keyword>
<keyword evidence="1" id="KW-0812">Transmembrane</keyword>
<reference evidence="2 3" key="1">
    <citation type="journal article" date="2008" name="Virology">
        <title>Sequence analysis of a non-classified, non-occluded DNA virus that causes salivary gland hypertrophy of Musca domestica, MdSGHV.</title>
        <authorList>
            <person name="Garcia-Maruniak A."/>
            <person name="Maruniak J.E."/>
            <person name="Farmerie W."/>
            <person name="Boucias D.G."/>
        </authorList>
    </citation>
    <scope>NUCLEOTIDE SEQUENCE [LARGE SCALE GENOMIC DNA]</scope>
    <source>
        <strain evidence="3">Isolate Musca domestica/United States/Boucias/-</strain>
    </source>
</reference>
<keyword evidence="3" id="KW-1185">Reference proteome</keyword>
<protein>
    <submittedName>
        <fullName evidence="2">Uncharacterized protein</fullName>
    </submittedName>
</protein>
<evidence type="ECO:0000313" key="3">
    <source>
        <dbReference type="Proteomes" id="UP000011274"/>
    </source>
</evidence>
<evidence type="ECO:0000256" key="1">
    <source>
        <dbReference type="SAM" id="Phobius"/>
    </source>
</evidence>
<dbReference type="GeneID" id="6295405"/>
<keyword evidence="1" id="KW-0472">Membrane</keyword>